<gene>
    <name evidence="1" type="ORF">HF999_21110</name>
</gene>
<reference evidence="1 2" key="1">
    <citation type="submission" date="2020-04" db="EMBL/GenBank/DDBJ databases">
        <title>MicrobeNet Type strains.</title>
        <authorList>
            <person name="Nicholson A.C."/>
        </authorList>
    </citation>
    <scope>NUCLEOTIDE SEQUENCE [LARGE SCALE GENOMIC DNA]</scope>
    <source>
        <strain evidence="1 2">DSM 44113</strain>
    </source>
</reference>
<comment type="caution">
    <text evidence="1">The sequence shown here is derived from an EMBL/GenBank/DDBJ whole genome shotgun (WGS) entry which is preliminary data.</text>
</comment>
<dbReference type="Proteomes" id="UP000582646">
    <property type="component" value="Unassembled WGS sequence"/>
</dbReference>
<protein>
    <submittedName>
        <fullName evidence="1">Uncharacterized protein</fullName>
    </submittedName>
</protein>
<dbReference type="AlphaFoldDB" id="A0A846X9B6"/>
<dbReference type="EMBL" id="JAAXOQ010000046">
    <property type="protein sequence ID" value="NKY20859.1"/>
    <property type="molecule type" value="Genomic_DNA"/>
</dbReference>
<accession>A0A846X9B6</accession>
<evidence type="ECO:0000313" key="2">
    <source>
        <dbReference type="Proteomes" id="UP000582646"/>
    </source>
</evidence>
<proteinExistence type="predicted"/>
<organism evidence="1 2">
    <name type="scientific">Tsukamurella spumae</name>
    <dbReference type="NCBI Taxonomy" id="44753"/>
    <lineage>
        <taxon>Bacteria</taxon>
        <taxon>Bacillati</taxon>
        <taxon>Actinomycetota</taxon>
        <taxon>Actinomycetes</taxon>
        <taxon>Mycobacteriales</taxon>
        <taxon>Tsukamurellaceae</taxon>
        <taxon>Tsukamurella</taxon>
    </lineage>
</organism>
<sequence>MGGIVAGSTKRYCGTVRISPAQYAPSEVSSYSSGWPRILARTFRSASSRR</sequence>
<keyword evidence="2" id="KW-1185">Reference proteome</keyword>
<evidence type="ECO:0000313" key="1">
    <source>
        <dbReference type="EMBL" id="NKY20859.1"/>
    </source>
</evidence>
<name>A0A846X9B6_9ACTN</name>